<dbReference type="InterPro" id="IPR011059">
    <property type="entry name" value="Metal-dep_hydrolase_composite"/>
</dbReference>
<comment type="subcellular location">
    <subcellularLocation>
        <location evidence="1">Cytoplasm</location>
    </subcellularLocation>
</comment>
<evidence type="ECO:0000256" key="1">
    <source>
        <dbReference type="PIRNR" id="PIRNR001238"/>
    </source>
</evidence>
<dbReference type="InterPro" id="IPR032466">
    <property type="entry name" value="Metal_Hydrolase"/>
</dbReference>
<organism evidence="3 4">
    <name type="scientific">Virgibacillus sediminis</name>
    <dbReference type="NCBI Taxonomy" id="202260"/>
    <lineage>
        <taxon>Bacteria</taxon>
        <taxon>Bacillati</taxon>
        <taxon>Bacillota</taxon>
        <taxon>Bacilli</taxon>
        <taxon>Bacillales</taxon>
        <taxon>Bacillaceae</taxon>
        <taxon>Virgibacillus</taxon>
    </lineage>
</organism>
<dbReference type="RefSeq" id="WP_390307280.1">
    <property type="nucleotide sequence ID" value="NZ_JBHRRZ010000035.1"/>
</dbReference>
<dbReference type="Pfam" id="PF07969">
    <property type="entry name" value="Amidohydro_3"/>
    <property type="match status" value="1"/>
</dbReference>
<comment type="caution">
    <text evidence="3">The sequence shown here is derived from an EMBL/GenBank/DDBJ whole genome shotgun (WGS) entry which is preliminary data.</text>
</comment>
<keyword evidence="4" id="KW-1185">Reference proteome</keyword>
<dbReference type="Gene3D" id="3.20.20.140">
    <property type="entry name" value="Metal-dependent hydrolases"/>
    <property type="match status" value="1"/>
</dbReference>
<dbReference type="EC" id="3.4.19.-" evidence="1"/>
<evidence type="ECO:0000313" key="4">
    <source>
        <dbReference type="Proteomes" id="UP001595387"/>
    </source>
</evidence>
<dbReference type="Proteomes" id="UP001595387">
    <property type="component" value="Unassembled WGS sequence"/>
</dbReference>
<sequence length="386" mass="41284">MLTLIKNGEIYAPEYIGKKSILIAGREIMKIGDVDEISLGMAGIELEVIDAEGALITPGFIDPHVHFIGGGGEGGFATRTPEIQLSDMISGGITTAVGVLGTDGTTRHMTSLLAKAFALEEEGITTFIYTGNYHVPTPTITSTVKDDIILINKILGAGEIAISDSRSAQPTIDELAKLVAEARIGGLLSGKAGVTHFHVGPGKGYLSPLHKLLKDYEIPPSNIYATHITRSRELMDDAIALSNDGAFVDITADDSTGKWISYFKENGGCMGQLTISSDGNGSLPKFDKDGDLIGFGVASTQTLYRQFVSSILEYGMKVEEVLPLITTNTSRVLHLPQKGSIQVKADADILILDRETLGIRDVFAKGQRMIADTQLEVVGAFETLEK</sequence>
<protein>
    <recommendedName>
        <fullName evidence="1">Isoaspartyl dipeptidase</fullName>
        <ecNumber evidence="1">3.4.19.-</ecNumber>
    </recommendedName>
</protein>
<keyword evidence="1" id="KW-0479">Metal-binding</keyword>
<keyword evidence="1 3" id="KW-0378">Hydrolase</keyword>
<dbReference type="InterPro" id="IPR050378">
    <property type="entry name" value="Metallo-dep_Hydrolases_sf"/>
</dbReference>
<keyword evidence="1" id="KW-0862">Zinc</keyword>
<dbReference type="SUPFAM" id="SSF51338">
    <property type="entry name" value="Composite domain of metallo-dependent hydrolases"/>
    <property type="match status" value="1"/>
</dbReference>
<comment type="cofactor">
    <cofactor evidence="1">
        <name>Zn(2+)</name>
        <dbReference type="ChEBI" id="CHEBI:29105"/>
    </cofactor>
    <text evidence="1">Binds 2 Zn(2+) ions per subunit.</text>
</comment>
<evidence type="ECO:0000313" key="3">
    <source>
        <dbReference type="EMBL" id="MFC2949315.1"/>
    </source>
</evidence>
<reference evidence="4" key="1">
    <citation type="journal article" date="2019" name="Int. J. Syst. Evol. Microbiol.">
        <title>The Global Catalogue of Microorganisms (GCM) 10K type strain sequencing project: providing services to taxonomists for standard genome sequencing and annotation.</title>
        <authorList>
            <consortium name="The Broad Institute Genomics Platform"/>
            <consortium name="The Broad Institute Genome Sequencing Center for Infectious Disease"/>
            <person name="Wu L."/>
            <person name="Ma J."/>
        </authorList>
    </citation>
    <scope>NUCLEOTIDE SEQUENCE [LARGE SCALE GENOMIC DNA]</scope>
    <source>
        <strain evidence="4">KCTC 13193</strain>
    </source>
</reference>
<proteinExistence type="inferred from homology"/>
<dbReference type="EMBL" id="JBHRRZ010000035">
    <property type="protein sequence ID" value="MFC2949315.1"/>
    <property type="molecule type" value="Genomic_DNA"/>
</dbReference>
<dbReference type="PANTHER" id="PTHR11647">
    <property type="entry name" value="HYDRANTOINASE/DIHYDROPYRIMIDINASE FAMILY MEMBER"/>
    <property type="match status" value="1"/>
</dbReference>
<keyword evidence="1" id="KW-0482">Metalloprotease</keyword>
<accession>A0ABV7A8H2</accession>
<dbReference type="GO" id="GO:0008798">
    <property type="term" value="F:beta-aspartyl-peptidase activity"/>
    <property type="evidence" value="ECO:0007669"/>
    <property type="project" value="UniProtKB-EC"/>
</dbReference>
<dbReference type="PIRSF" id="PIRSF001238">
    <property type="entry name" value="IadA"/>
    <property type="match status" value="1"/>
</dbReference>
<comment type="similarity">
    <text evidence="1">Belongs to the peptidase M38 family.</text>
</comment>
<dbReference type="Gene3D" id="2.30.40.10">
    <property type="entry name" value="Urease, subunit C, domain 1"/>
    <property type="match status" value="1"/>
</dbReference>
<dbReference type="NCBIfam" id="TIGR01975">
    <property type="entry name" value="isoAsp_dipep"/>
    <property type="match status" value="1"/>
</dbReference>
<dbReference type="InterPro" id="IPR013108">
    <property type="entry name" value="Amidohydro_3"/>
</dbReference>
<comment type="PTM">
    <text evidence="1">Carboxylation allows a single lysine to coordinate two zinc ions.</text>
</comment>
<gene>
    <name evidence="3" type="primary">iadA</name>
    <name evidence="3" type="ORF">ACFODW_13415</name>
</gene>
<name>A0ABV7A8H2_9BACI</name>
<dbReference type="SUPFAM" id="SSF51556">
    <property type="entry name" value="Metallo-dependent hydrolases"/>
    <property type="match status" value="1"/>
</dbReference>
<evidence type="ECO:0000259" key="2">
    <source>
        <dbReference type="Pfam" id="PF07969"/>
    </source>
</evidence>
<dbReference type="InterPro" id="IPR010229">
    <property type="entry name" value="Pept_M38_dipep"/>
</dbReference>
<feature type="domain" description="Amidohydrolase 3" evidence="2">
    <location>
        <begin position="47"/>
        <end position="85"/>
    </location>
</feature>
<keyword evidence="1" id="KW-0645">Protease</keyword>
<comment type="function">
    <text evidence="1">Catalyzes the hydrolytic cleavage of a subset of L-isoaspartyl (L-beta-aspartyl) dipeptides. Used to degrade proteins damaged by L-isoaspartyl residues formation.</text>
</comment>
<dbReference type="PANTHER" id="PTHR11647:SF1">
    <property type="entry name" value="COLLAPSIN RESPONSE MEDIATOR PROTEIN"/>
    <property type="match status" value="1"/>
</dbReference>